<name>A0AA35XUM2_METCP</name>
<gene>
    <name evidence="3" type="ORF">MCNOR_1293</name>
</gene>
<keyword evidence="1" id="KW-0472">Membrane</keyword>
<dbReference type="AlphaFoldDB" id="A0AA35XUM2"/>
<dbReference type="InterPro" id="IPR013362">
    <property type="entry name" value="Pilus_4_PilV"/>
</dbReference>
<dbReference type="InterPro" id="IPR054402">
    <property type="entry name" value="Tt1218-like_dom"/>
</dbReference>
<keyword evidence="1" id="KW-0812">Transmembrane</keyword>
<evidence type="ECO:0000256" key="1">
    <source>
        <dbReference type="SAM" id="Phobius"/>
    </source>
</evidence>
<keyword evidence="1" id="KW-1133">Transmembrane helix</keyword>
<evidence type="ECO:0000259" key="2">
    <source>
        <dbReference type="Pfam" id="PF22150"/>
    </source>
</evidence>
<dbReference type="Pfam" id="PF22150">
    <property type="entry name" value="Tt1218-like"/>
    <property type="match status" value="1"/>
</dbReference>
<dbReference type="InterPro" id="IPR045584">
    <property type="entry name" value="Pilin-like"/>
</dbReference>
<dbReference type="SUPFAM" id="SSF54523">
    <property type="entry name" value="Pili subunits"/>
    <property type="match status" value="1"/>
</dbReference>
<feature type="transmembrane region" description="Helical" evidence="1">
    <location>
        <begin position="12"/>
        <end position="35"/>
    </location>
</feature>
<protein>
    <submittedName>
        <fullName evidence="3">Type IV pilus assembly protein PilV</fullName>
    </submittedName>
</protein>
<evidence type="ECO:0000313" key="4">
    <source>
        <dbReference type="Proteomes" id="UP001158598"/>
    </source>
</evidence>
<sequence>MNRSRPNGFTLIEVLVSVFIFAVALLGLAALQITARKAAFESAQRSLAAAIGQDVLERMRLNTEALSGYTGTLNANTTFSDSLDCAGPANLAVCDRRDFQRSLLGTAETTGTGTNVSKTGGLANPTLCVTSSNAGGSGQYTVTIVWRGREPALPEAGSENASDTCGNGQYGTNNEYRRIFRISTYICREGVSGGCI</sequence>
<dbReference type="NCBIfam" id="TIGR02532">
    <property type="entry name" value="IV_pilin_GFxxxE"/>
    <property type="match status" value="1"/>
</dbReference>
<feature type="domain" description="Type IV pilin Tt1218-like" evidence="2">
    <location>
        <begin position="30"/>
        <end position="94"/>
    </location>
</feature>
<evidence type="ECO:0000313" key="3">
    <source>
        <dbReference type="EMBL" id="CAI8785866.1"/>
    </source>
</evidence>
<dbReference type="Proteomes" id="UP001158598">
    <property type="component" value="Chromosome"/>
</dbReference>
<dbReference type="Pfam" id="PF07963">
    <property type="entry name" value="N_methyl"/>
    <property type="match status" value="1"/>
</dbReference>
<reference evidence="3" key="1">
    <citation type="submission" date="2023-03" db="EMBL/GenBank/DDBJ databases">
        <authorList>
            <person name="Pearce D."/>
        </authorList>
    </citation>
    <scope>NUCLEOTIDE SEQUENCE</scope>
    <source>
        <strain evidence="3">Mc</strain>
    </source>
</reference>
<dbReference type="EMBL" id="OX458332">
    <property type="protein sequence ID" value="CAI8785866.1"/>
    <property type="molecule type" value="Genomic_DNA"/>
</dbReference>
<proteinExistence type="predicted"/>
<organism evidence="3 4">
    <name type="scientific">Methylococcus capsulatus</name>
    <dbReference type="NCBI Taxonomy" id="414"/>
    <lineage>
        <taxon>Bacteria</taxon>
        <taxon>Pseudomonadati</taxon>
        <taxon>Pseudomonadota</taxon>
        <taxon>Gammaproteobacteria</taxon>
        <taxon>Methylococcales</taxon>
        <taxon>Methylococcaceae</taxon>
        <taxon>Methylococcus</taxon>
    </lineage>
</organism>
<dbReference type="RefSeq" id="WP_017365953.1">
    <property type="nucleotide sequence ID" value="NZ_OX458332.1"/>
</dbReference>
<accession>A0AA35XUM2</accession>
<dbReference type="NCBIfam" id="TIGR02523">
    <property type="entry name" value="type_IV_pilV"/>
    <property type="match status" value="1"/>
</dbReference>
<dbReference type="InterPro" id="IPR012902">
    <property type="entry name" value="N_methyl_site"/>
</dbReference>